<keyword evidence="1" id="KW-0472">Membrane</keyword>
<organism evidence="2 3">
    <name type="scientific">Melanomma pulvis-pyrius CBS 109.77</name>
    <dbReference type="NCBI Taxonomy" id="1314802"/>
    <lineage>
        <taxon>Eukaryota</taxon>
        <taxon>Fungi</taxon>
        <taxon>Dikarya</taxon>
        <taxon>Ascomycota</taxon>
        <taxon>Pezizomycotina</taxon>
        <taxon>Dothideomycetes</taxon>
        <taxon>Pleosporomycetidae</taxon>
        <taxon>Pleosporales</taxon>
        <taxon>Melanommataceae</taxon>
        <taxon>Melanomma</taxon>
    </lineage>
</organism>
<gene>
    <name evidence="2" type="ORF">K505DRAFT_151684</name>
</gene>
<proteinExistence type="predicted"/>
<keyword evidence="1" id="KW-1133">Transmembrane helix</keyword>
<dbReference type="AlphaFoldDB" id="A0A6A6WQE6"/>
<evidence type="ECO:0000256" key="1">
    <source>
        <dbReference type="SAM" id="Phobius"/>
    </source>
</evidence>
<keyword evidence="1" id="KW-0812">Transmembrane</keyword>
<evidence type="ECO:0000313" key="2">
    <source>
        <dbReference type="EMBL" id="KAF2786158.1"/>
    </source>
</evidence>
<accession>A0A6A6WQE6</accession>
<reference evidence="2" key="1">
    <citation type="journal article" date="2020" name="Stud. Mycol.">
        <title>101 Dothideomycetes genomes: a test case for predicting lifestyles and emergence of pathogens.</title>
        <authorList>
            <person name="Haridas S."/>
            <person name="Albert R."/>
            <person name="Binder M."/>
            <person name="Bloem J."/>
            <person name="Labutti K."/>
            <person name="Salamov A."/>
            <person name="Andreopoulos B."/>
            <person name="Baker S."/>
            <person name="Barry K."/>
            <person name="Bills G."/>
            <person name="Bluhm B."/>
            <person name="Cannon C."/>
            <person name="Castanera R."/>
            <person name="Culley D."/>
            <person name="Daum C."/>
            <person name="Ezra D."/>
            <person name="Gonzalez J."/>
            <person name="Henrissat B."/>
            <person name="Kuo A."/>
            <person name="Liang C."/>
            <person name="Lipzen A."/>
            <person name="Lutzoni F."/>
            <person name="Magnuson J."/>
            <person name="Mondo S."/>
            <person name="Nolan M."/>
            <person name="Ohm R."/>
            <person name="Pangilinan J."/>
            <person name="Park H.-J."/>
            <person name="Ramirez L."/>
            <person name="Alfaro M."/>
            <person name="Sun H."/>
            <person name="Tritt A."/>
            <person name="Yoshinaga Y."/>
            <person name="Zwiers L.-H."/>
            <person name="Turgeon B."/>
            <person name="Goodwin S."/>
            <person name="Spatafora J."/>
            <person name="Crous P."/>
            <person name="Grigoriev I."/>
        </authorList>
    </citation>
    <scope>NUCLEOTIDE SEQUENCE</scope>
    <source>
        <strain evidence="2">CBS 109.77</strain>
    </source>
</reference>
<name>A0A6A6WQE6_9PLEO</name>
<sequence length="78" mass="8481">MQRAWALATHRTFENVGHMSRMSDGLLAGSAEQRRWTNFETANHGHGRASAGDEREAVWLVVVFVLCGAFLPAVVAGA</sequence>
<protein>
    <submittedName>
        <fullName evidence="2">Uncharacterized protein</fullName>
    </submittedName>
</protein>
<evidence type="ECO:0000313" key="3">
    <source>
        <dbReference type="Proteomes" id="UP000799757"/>
    </source>
</evidence>
<dbReference type="Proteomes" id="UP000799757">
    <property type="component" value="Unassembled WGS sequence"/>
</dbReference>
<keyword evidence="3" id="KW-1185">Reference proteome</keyword>
<feature type="transmembrane region" description="Helical" evidence="1">
    <location>
        <begin position="57"/>
        <end position="76"/>
    </location>
</feature>
<dbReference type="EMBL" id="MU002534">
    <property type="protein sequence ID" value="KAF2786158.1"/>
    <property type="molecule type" value="Genomic_DNA"/>
</dbReference>